<organism evidence="1 2">
    <name type="scientific">Geobacillus subterraneus</name>
    <dbReference type="NCBI Taxonomy" id="129338"/>
    <lineage>
        <taxon>Bacteria</taxon>
        <taxon>Bacillati</taxon>
        <taxon>Bacillota</taxon>
        <taxon>Bacilli</taxon>
        <taxon>Bacillales</taxon>
        <taxon>Anoxybacillaceae</taxon>
        <taxon>Geobacillus</taxon>
    </lineage>
</organism>
<accession>A0ABN4NDB6</accession>
<dbReference type="Proteomes" id="UP000076226">
    <property type="component" value="Chromosome"/>
</dbReference>
<proteinExistence type="predicted"/>
<evidence type="ECO:0008006" key="3">
    <source>
        <dbReference type="Google" id="ProtNLM"/>
    </source>
</evidence>
<keyword evidence="2" id="KW-1185">Reference proteome</keyword>
<gene>
    <name evidence="1" type="ORF">GS3922_01735</name>
</gene>
<dbReference type="EMBL" id="CP014342">
    <property type="protein sequence ID" value="AMX82493.1"/>
    <property type="molecule type" value="Genomic_DNA"/>
</dbReference>
<reference evidence="1 2" key="1">
    <citation type="submission" date="2016-02" db="EMBL/GenBank/DDBJ databases">
        <title>Complete genome sequence of Geobacillus subterraneus KCTC 3922T.</title>
        <authorList>
            <person name="Lee D.-W."/>
            <person name="Lee Y.-J."/>
            <person name="Lee S.-J."/>
            <person name="Park G.-S."/>
            <person name="Lee S.-J."/>
            <person name="Shin J.-H."/>
        </authorList>
    </citation>
    <scope>NUCLEOTIDE SEQUENCE [LARGE SCALE GENOMIC DNA]</scope>
    <source>
        <strain evidence="1 2">KCTC 3922</strain>
    </source>
</reference>
<protein>
    <recommendedName>
        <fullName evidence="3">Transposase DDE domain-containing protein</fullName>
    </recommendedName>
</protein>
<evidence type="ECO:0000313" key="1">
    <source>
        <dbReference type="EMBL" id="AMX82493.1"/>
    </source>
</evidence>
<evidence type="ECO:0000313" key="2">
    <source>
        <dbReference type="Proteomes" id="UP000076226"/>
    </source>
</evidence>
<sequence length="106" mass="12382">MANGIINRKEQGLIRPFGQAFDLAKNPLLKLLKQFFLVPRAFREKVAERGSMIRMKTPVPDIRQCPRTSLGRQGVDKMNEMLDDRLREIKRQSQRHEKLVDSLMMC</sequence>
<name>A0ABN4NDB6_9BACL</name>